<dbReference type="Proteomes" id="UP001233999">
    <property type="component" value="Unassembled WGS sequence"/>
</dbReference>
<dbReference type="GO" id="GO:0051082">
    <property type="term" value="F:unfolded protein binding"/>
    <property type="evidence" value="ECO:0007669"/>
    <property type="project" value="InterPro"/>
</dbReference>
<accession>A0AAD8A133</accession>
<sequence>IFILFCLIVFTEKKRKVYDQYGKVGLGQSPRRRSRHHAAADDDFDFPGFGFSFNFRDPEEVFREFFGGRSPFDDLLSGMNRGQGGAGRQHRNSHPQNTISSQFFNQFVGQTGGAEFTSFSSLSNFSGPSGGAVKRTSTSTRFINGKKITTKKVFENGQETMMTYENDVLVSKTVNGVSQSITYS</sequence>
<feature type="non-terminal residue" evidence="2">
    <location>
        <position position="184"/>
    </location>
</feature>
<organism evidence="2 3">
    <name type="scientific">Diploptera punctata</name>
    <name type="common">Pacific beetle cockroach</name>
    <dbReference type="NCBI Taxonomy" id="6984"/>
    <lineage>
        <taxon>Eukaryota</taxon>
        <taxon>Metazoa</taxon>
        <taxon>Ecdysozoa</taxon>
        <taxon>Arthropoda</taxon>
        <taxon>Hexapoda</taxon>
        <taxon>Insecta</taxon>
        <taxon>Pterygota</taxon>
        <taxon>Neoptera</taxon>
        <taxon>Polyneoptera</taxon>
        <taxon>Dictyoptera</taxon>
        <taxon>Blattodea</taxon>
        <taxon>Blaberoidea</taxon>
        <taxon>Blaberidae</taxon>
        <taxon>Diplopterinae</taxon>
        <taxon>Diploptera</taxon>
    </lineage>
</organism>
<reference evidence="2" key="2">
    <citation type="submission" date="2023-05" db="EMBL/GenBank/DDBJ databases">
        <authorList>
            <person name="Fouks B."/>
        </authorList>
    </citation>
    <scope>NUCLEOTIDE SEQUENCE</scope>
    <source>
        <strain evidence="2">Stay&amp;Tobe</strain>
        <tissue evidence="2">Testes</tissue>
    </source>
</reference>
<evidence type="ECO:0000256" key="1">
    <source>
        <dbReference type="ARBA" id="ARBA00023186"/>
    </source>
</evidence>
<gene>
    <name evidence="2" type="ORF">L9F63_016520</name>
</gene>
<name>A0AAD8A133_DIPPU</name>
<dbReference type="PANTHER" id="PTHR45168:SF3">
    <property type="entry name" value="DNAJ HEAT SHOCK PROTEIN FAMILY (HSP40) MEMBER B2"/>
    <property type="match status" value="1"/>
</dbReference>
<protein>
    <submittedName>
        <fullName evidence="2">Uncharacterized protein</fullName>
    </submittedName>
</protein>
<dbReference type="GO" id="GO:0030544">
    <property type="term" value="F:Hsp70 protein binding"/>
    <property type="evidence" value="ECO:0007669"/>
    <property type="project" value="InterPro"/>
</dbReference>
<evidence type="ECO:0000313" key="3">
    <source>
        <dbReference type="Proteomes" id="UP001233999"/>
    </source>
</evidence>
<comment type="caution">
    <text evidence="2">The sequence shown here is derived from an EMBL/GenBank/DDBJ whole genome shotgun (WGS) entry which is preliminary data.</text>
</comment>
<keyword evidence="1" id="KW-0143">Chaperone</keyword>
<evidence type="ECO:0000313" key="2">
    <source>
        <dbReference type="EMBL" id="KAJ9590433.1"/>
    </source>
</evidence>
<dbReference type="InterPro" id="IPR043183">
    <property type="entry name" value="DNJB2/6-like"/>
</dbReference>
<dbReference type="AlphaFoldDB" id="A0AAD8A133"/>
<reference evidence="2" key="1">
    <citation type="journal article" date="2023" name="IScience">
        <title>Live-bearing cockroach genome reveals convergent evolutionary mechanisms linked to viviparity in insects and beyond.</title>
        <authorList>
            <person name="Fouks B."/>
            <person name="Harrison M.C."/>
            <person name="Mikhailova A.A."/>
            <person name="Marchal E."/>
            <person name="English S."/>
            <person name="Carruthers M."/>
            <person name="Jennings E.C."/>
            <person name="Chiamaka E.L."/>
            <person name="Frigard R.A."/>
            <person name="Pippel M."/>
            <person name="Attardo G.M."/>
            <person name="Benoit J.B."/>
            <person name="Bornberg-Bauer E."/>
            <person name="Tobe S.S."/>
        </authorList>
    </citation>
    <scope>NUCLEOTIDE SEQUENCE</scope>
    <source>
        <strain evidence="2">Stay&amp;Tobe</strain>
    </source>
</reference>
<dbReference type="PANTHER" id="PTHR45168">
    <property type="entry name" value="DNAJ HOMOLOG SUBFAMILY B MEMBER 2"/>
    <property type="match status" value="1"/>
</dbReference>
<keyword evidence="3" id="KW-1185">Reference proteome</keyword>
<proteinExistence type="predicted"/>
<dbReference type="EMBL" id="JASPKZ010004216">
    <property type="protein sequence ID" value="KAJ9590433.1"/>
    <property type="molecule type" value="Genomic_DNA"/>
</dbReference>